<gene>
    <name evidence="4" type="ORF">SteCoe_497</name>
</gene>
<dbReference type="InterPro" id="IPR000307">
    <property type="entry name" value="Ribosomal_bS16"/>
</dbReference>
<evidence type="ECO:0000313" key="4">
    <source>
        <dbReference type="EMBL" id="OMJ95945.1"/>
    </source>
</evidence>
<name>A0A1R2D3V3_9CILI</name>
<accession>A0A1R2D3V3</accession>
<keyword evidence="5" id="KW-1185">Reference proteome</keyword>
<keyword evidence="2" id="KW-0689">Ribosomal protein</keyword>
<dbReference type="Pfam" id="PF00886">
    <property type="entry name" value="Ribosomal_S16"/>
    <property type="match status" value="1"/>
</dbReference>
<evidence type="ECO:0000256" key="2">
    <source>
        <dbReference type="ARBA" id="ARBA00022980"/>
    </source>
</evidence>
<comment type="similarity">
    <text evidence="1">Belongs to the bacterial ribosomal protein bS16 family.</text>
</comment>
<dbReference type="SUPFAM" id="SSF54565">
    <property type="entry name" value="Ribosomal protein S16"/>
    <property type="match status" value="1"/>
</dbReference>
<dbReference type="GO" id="GO:0032543">
    <property type="term" value="P:mitochondrial translation"/>
    <property type="evidence" value="ECO:0007669"/>
    <property type="project" value="TreeGrafter"/>
</dbReference>
<dbReference type="PANTHER" id="PTHR12919:SF20">
    <property type="entry name" value="SMALL RIBOSOMAL SUBUNIT PROTEIN BS16M"/>
    <property type="match status" value="1"/>
</dbReference>
<dbReference type="InterPro" id="IPR023803">
    <property type="entry name" value="Ribosomal_bS16_dom_sf"/>
</dbReference>
<evidence type="ECO:0008006" key="6">
    <source>
        <dbReference type="Google" id="ProtNLM"/>
    </source>
</evidence>
<dbReference type="GO" id="GO:0005739">
    <property type="term" value="C:mitochondrion"/>
    <property type="evidence" value="ECO:0007669"/>
    <property type="project" value="GOC"/>
</dbReference>
<sequence>MIYGKRLIKMPARIRFQIKGHPANRFYWLVAQSDKASVRSQPIERLGYWIPDVKRVYNDRSLILNRARLKYWLGVGAEPSEGVLRLLSHIGFLPKKPPPFGSKTLYPRPVIEDPVIPEPSKLLDIGAANSAREDYEAMVKGNEERKMKYQDNMRSQFHIRDSQPPGKEVQDYMTKYYEYLDLLKEAIPDSIENKAKLFISMLKFFESSSYDDKINPVDLANELNISKERAEKILQTYDSVQIPFTSADIDDMKVDLTSPKALPKKIKPGTKFYVPPKDPITPVPNFKDDIEQDFPLKLFDIKHPVRPTDVYGLKIVPNAVKTDMAKKKWPGYNYVSIPRKNKPF</sequence>
<dbReference type="Proteomes" id="UP000187209">
    <property type="component" value="Unassembled WGS sequence"/>
</dbReference>
<dbReference type="GO" id="GO:0003735">
    <property type="term" value="F:structural constituent of ribosome"/>
    <property type="evidence" value="ECO:0007669"/>
    <property type="project" value="InterPro"/>
</dbReference>
<keyword evidence="3" id="KW-0687">Ribonucleoprotein</keyword>
<dbReference type="Gene3D" id="3.30.1320.10">
    <property type="match status" value="1"/>
</dbReference>
<comment type="caution">
    <text evidence="4">The sequence shown here is derived from an EMBL/GenBank/DDBJ whole genome shotgun (WGS) entry which is preliminary data.</text>
</comment>
<evidence type="ECO:0000256" key="1">
    <source>
        <dbReference type="ARBA" id="ARBA00006668"/>
    </source>
</evidence>
<dbReference type="PANTHER" id="PTHR12919">
    <property type="entry name" value="30S RIBOSOMAL PROTEIN S16"/>
    <property type="match status" value="1"/>
</dbReference>
<evidence type="ECO:0000313" key="5">
    <source>
        <dbReference type="Proteomes" id="UP000187209"/>
    </source>
</evidence>
<organism evidence="4 5">
    <name type="scientific">Stentor coeruleus</name>
    <dbReference type="NCBI Taxonomy" id="5963"/>
    <lineage>
        <taxon>Eukaryota</taxon>
        <taxon>Sar</taxon>
        <taxon>Alveolata</taxon>
        <taxon>Ciliophora</taxon>
        <taxon>Postciliodesmatophora</taxon>
        <taxon>Heterotrichea</taxon>
        <taxon>Heterotrichida</taxon>
        <taxon>Stentoridae</taxon>
        <taxon>Stentor</taxon>
    </lineage>
</organism>
<proteinExistence type="inferred from homology"/>
<dbReference type="AlphaFoldDB" id="A0A1R2D3V3"/>
<dbReference type="EMBL" id="MPUH01000005">
    <property type="protein sequence ID" value="OMJ95945.1"/>
    <property type="molecule type" value="Genomic_DNA"/>
</dbReference>
<dbReference type="OrthoDB" id="287841at2759"/>
<reference evidence="4 5" key="1">
    <citation type="submission" date="2016-11" db="EMBL/GenBank/DDBJ databases">
        <title>The macronuclear genome of Stentor coeruleus: a giant cell with tiny introns.</title>
        <authorList>
            <person name="Slabodnick M."/>
            <person name="Ruby J.G."/>
            <person name="Reiff S.B."/>
            <person name="Swart E.C."/>
            <person name="Gosai S."/>
            <person name="Prabakaran S."/>
            <person name="Witkowska E."/>
            <person name="Larue G.E."/>
            <person name="Fisher S."/>
            <person name="Freeman R.M."/>
            <person name="Gunawardena J."/>
            <person name="Chu W."/>
            <person name="Stover N.A."/>
            <person name="Gregory B.D."/>
            <person name="Nowacki M."/>
            <person name="Derisi J."/>
            <person name="Roy S.W."/>
            <person name="Marshall W.F."/>
            <person name="Sood P."/>
        </authorList>
    </citation>
    <scope>NUCLEOTIDE SEQUENCE [LARGE SCALE GENOMIC DNA]</scope>
    <source>
        <strain evidence="4">WM001</strain>
    </source>
</reference>
<dbReference type="GO" id="GO:0015935">
    <property type="term" value="C:small ribosomal subunit"/>
    <property type="evidence" value="ECO:0007669"/>
    <property type="project" value="TreeGrafter"/>
</dbReference>
<protein>
    <recommendedName>
        <fullName evidence="6">Ribosomal protein S16</fullName>
    </recommendedName>
</protein>
<evidence type="ECO:0000256" key="3">
    <source>
        <dbReference type="ARBA" id="ARBA00023274"/>
    </source>
</evidence>